<proteinExistence type="predicted"/>
<reference evidence="1 2" key="1">
    <citation type="journal article" date="2016" name="Front. Microbiol.">
        <title>Genomic Resource of Rice Seed Associated Bacteria.</title>
        <authorList>
            <person name="Midha S."/>
            <person name="Bansal K."/>
            <person name="Sharma S."/>
            <person name="Kumar N."/>
            <person name="Patil P.P."/>
            <person name="Chaudhry V."/>
            <person name="Patil P.B."/>
        </authorList>
    </citation>
    <scope>NUCLEOTIDE SEQUENCE [LARGE SCALE GENOMIC DNA]</scope>
    <source>
        <strain evidence="1 2">NS226</strain>
    </source>
</reference>
<dbReference type="AlphaFoldDB" id="A0A175RFY5"/>
<name>A0A175RFY5_9HYPH</name>
<evidence type="ECO:0000313" key="2">
    <source>
        <dbReference type="Proteomes" id="UP000078272"/>
    </source>
</evidence>
<dbReference type="EMBL" id="LDPZ01000002">
    <property type="protein sequence ID" value="KTQ98581.1"/>
    <property type="molecule type" value="Genomic_DNA"/>
</dbReference>
<dbReference type="Proteomes" id="UP000078272">
    <property type="component" value="Unassembled WGS sequence"/>
</dbReference>
<sequence length="86" mass="9358">MTSRVVLEVVRNGRNAIGVSGSSFLGLPCIYIEGGRRDRPKGQDSSELRAPWFRLTAVSARRLGHALIAAADQINPEPDDTEGRKP</sequence>
<comment type="caution">
    <text evidence="1">The sequence shown here is derived from an EMBL/GenBank/DDBJ whole genome shotgun (WGS) entry which is preliminary data.</text>
</comment>
<protein>
    <submittedName>
        <fullName evidence="1">Uncharacterized protein</fullName>
    </submittedName>
</protein>
<dbReference type="RefSeq" id="WP_058633363.1">
    <property type="nucleotide sequence ID" value="NZ_LDPZ01000002.1"/>
</dbReference>
<organism evidence="1 2">
    <name type="scientific">Aureimonas ureilytica</name>
    <dbReference type="NCBI Taxonomy" id="401562"/>
    <lineage>
        <taxon>Bacteria</taxon>
        <taxon>Pseudomonadati</taxon>
        <taxon>Pseudomonadota</taxon>
        <taxon>Alphaproteobacteria</taxon>
        <taxon>Hyphomicrobiales</taxon>
        <taxon>Aurantimonadaceae</taxon>
        <taxon>Aureimonas</taxon>
    </lineage>
</organism>
<gene>
    <name evidence="1" type="ORF">NS226_00795</name>
</gene>
<evidence type="ECO:0000313" key="1">
    <source>
        <dbReference type="EMBL" id="KTQ98581.1"/>
    </source>
</evidence>
<accession>A0A175RFY5</accession>
<dbReference type="PATRIC" id="fig|401562.3.peg.1394"/>